<dbReference type="Gene3D" id="1.10.840.10">
    <property type="entry name" value="Ras guanine-nucleotide exchange factors catalytic domain"/>
    <property type="match status" value="1"/>
</dbReference>
<accession>A0A0A8URP8</accession>
<gene>
    <name evidence="2" type="ORF">LHA_2522</name>
</gene>
<keyword evidence="3" id="KW-1185">Reference proteome</keyword>
<evidence type="ECO:0000313" key="2">
    <source>
        <dbReference type="EMBL" id="CEK11530.1"/>
    </source>
</evidence>
<sequence length="699" mass="79530">MKNKLRKLQAHLQTFKEDQFIADLNAVLGTNISEITIETALMTLEVLDSILLDTASQKKIDATPTCQTQIPPFYLKLKQHIVDTRTQISRDLFLAIPQNEFDTLSAKKDIHFQKTVTDFNNFSFNLILFVAKGKSKEKALLRINHLIDMAGMAIENKCFHDVFAFSAALNDITIQSLCKKYKFSESRRKILERLNIVTNEYDNCMNLHHITFEDAIPSLNVYAGQVGKGKEMSGAGVSLFKSGLISLQKANRRLLARKNVTPFPSPDFDKISTVKELVNDAGGWEYIANKIDTLPIEEFIKENSRTVLEQISTDHLLKVACDIEIKLSSAEEEYESEIDDLEIDAFNRESNLSIADMKKEDGFAEYLVAYDKITGDHHVELINLQSKIRMNPQDRSVLEKQETLRDQKEQALEALHKKTPNATRFYSLAKIIHLETKIRELHCEKTIAETNLAVAADGCISAVSLLSLDYKKPFLLAVPYQRMKTGICEKICKFLDSAQPDFKPFNIDYEKAISELHEMIRINYSRKSESKMFRGIQELVKAFGDNSKTDKKLGSRQEMETLLEQLIANDQNAVARVNQSLNIALVLTPSIISQLKKLKELVTQESALKQVLRELGLRYTVKDKLQYLNGLKRGEENLSEEAWEQIEVLKASLWAMNPKMLTQTESYRKMGPNSRFFKLLGETVTSHPCITSVVEQSLP</sequence>
<evidence type="ECO:0000313" key="3">
    <source>
        <dbReference type="Proteomes" id="UP000032803"/>
    </source>
</evidence>
<dbReference type="InterPro" id="IPR036964">
    <property type="entry name" value="RASGEF_cat_dom_sf"/>
</dbReference>
<dbReference type="Proteomes" id="UP000032803">
    <property type="component" value="Chromosome I"/>
</dbReference>
<dbReference type="KEGG" id="lha:LHA_2522"/>
<protein>
    <recommendedName>
        <fullName evidence="1">Ras-GEF domain-containing protein</fullName>
    </recommendedName>
</protein>
<organism evidence="2 3">
    <name type="scientific">Legionella hackeliae</name>
    <dbReference type="NCBI Taxonomy" id="449"/>
    <lineage>
        <taxon>Bacteria</taxon>
        <taxon>Pseudomonadati</taxon>
        <taxon>Pseudomonadota</taxon>
        <taxon>Gammaproteobacteria</taxon>
        <taxon>Legionellales</taxon>
        <taxon>Legionellaceae</taxon>
        <taxon>Legionella</taxon>
    </lineage>
</organism>
<evidence type="ECO:0000259" key="1">
    <source>
        <dbReference type="Pfam" id="PF00617"/>
    </source>
</evidence>
<dbReference type="EMBL" id="LN681225">
    <property type="protein sequence ID" value="CEK11530.1"/>
    <property type="molecule type" value="Genomic_DNA"/>
</dbReference>
<dbReference type="HOGENOM" id="CLU_394223_0_0_6"/>
<dbReference type="AlphaFoldDB" id="A0A0A8URP8"/>
<dbReference type="Pfam" id="PF00617">
    <property type="entry name" value="RasGEF"/>
    <property type="match status" value="1"/>
</dbReference>
<dbReference type="OrthoDB" id="9980962at2"/>
<feature type="domain" description="Ras-GEF" evidence="1">
    <location>
        <begin position="86"/>
        <end position="224"/>
    </location>
</feature>
<name>A0A0A8URP8_LEGHA</name>
<dbReference type="InterPro" id="IPR001895">
    <property type="entry name" value="RASGEF_cat_dom"/>
</dbReference>
<dbReference type="PATRIC" id="fig|449.7.peg.1093"/>
<dbReference type="RefSeq" id="WP_045106714.1">
    <property type="nucleotide sequence ID" value="NZ_LN681225.1"/>
</dbReference>
<reference evidence="3" key="1">
    <citation type="submission" date="2014-09" db="EMBL/GenBank/DDBJ databases">
        <authorList>
            <person name="Gomez-Valero L."/>
        </authorList>
    </citation>
    <scope>NUCLEOTIDE SEQUENCE [LARGE SCALE GENOMIC DNA]</scope>
    <source>
        <strain evidence="3">ATCC35250</strain>
    </source>
</reference>
<dbReference type="GO" id="GO:0007264">
    <property type="term" value="P:small GTPase-mediated signal transduction"/>
    <property type="evidence" value="ECO:0007669"/>
    <property type="project" value="InterPro"/>
</dbReference>
<dbReference type="GO" id="GO:0005085">
    <property type="term" value="F:guanyl-nucleotide exchange factor activity"/>
    <property type="evidence" value="ECO:0007669"/>
    <property type="project" value="InterPro"/>
</dbReference>
<proteinExistence type="predicted"/>